<comment type="caution">
    <text evidence="1">The sequence shown here is derived from an EMBL/GenBank/DDBJ whole genome shotgun (WGS) entry which is preliminary data.</text>
</comment>
<dbReference type="Proteomes" id="UP000274822">
    <property type="component" value="Unassembled WGS sequence"/>
</dbReference>
<reference evidence="1 2" key="1">
    <citation type="journal article" date="2018" name="New Phytol.">
        <title>Phylogenomics of Endogonaceae and evolution of mycorrhizas within Mucoromycota.</title>
        <authorList>
            <person name="Chang Y."/>
            <person name="Desiro A."/>
            <person name="Na H."/>
            <person name="Sandor L."/>
            <person name="Lipzen A."/>
            <person name="Clum A."/>
            <person name="Barry K."/>
            <person name="Grigoriev I.V."/>
            <person name="Martin F.M."/>
            <person name="Stajich J.E."/>
            <person name="Smith M.E."/>
            <person name="Bonito G."/>
            <person name="Spatafora J.W."/>
        </authorList>
    </citation>
    <scope>NUCLEOTIDE SEQUENCE [LARGE SCALE GENOMIC DNA]</scope>
    <source>
        <strain evidence="1 2">AD002</strain>
    </source>
</reference>
<protein>
    <submittedName>
        <fullName evidence="1">Uncharacterized protein</fullName>
    </submittedName>
</protein>
<sequence length="128" mass="14568">MGDWTVTQWKEMKNVVKTETYEVTGDVVYHGLGWGHPRFSIPIAKKDEDKTGAIGQVVIHNEKGHYVTAFGILHWAWDGDALWVFPVYSEADYNPLILAKYQQAIYKGVKITVTFTPMWGIVPGDFLH</sequence>
<name>A0A433QWU8_9FUNG</name>
<organism evidence="1 2">
    <name type="scientific">Jimgerdemannia flammicorona</name>
    <dbReference type="NCBI Taxonomy" id="994334"/>
    <lineage>
        <taxon>Eukaryota</taxon>
        <taxon>Fungi</taxon>
        <taxon>Fungi incertae sedis</taxon>
        <taxon>Mucoromycota</taxon>
        <taxon>Mucoromycotina</taxon>
        <taxon>Endogonomycetes</taxon>
        <taxon>Endogonales</taxon>
        <taxon>Endogonaceae</taxon>
        <taxon>Jimgerdemannia</taxon>
    </lineage>
</organism>
<gene>
    <name evidence="1" type="ORF">BC938DRAFT_481852</name>
</gene>
<evidence type="ECO:0000313" key="1">
    <source>
        <dbReference type="EMBL" id="RUS34214.1"/>
    </source>
</evidence>
<dbReference type="AlphaFoldDB" id="A0A433QWU8"/>
<evidence type="ECO:0000313" key="2">
    <source>
        <dbReference type="Proteomes" id="UP000274822"/>
    </source>
</evidence>
<keyword evidence="2" id="KW-1185">Reference proteome</keyword>
<dbReference type="EMBL" id="RBNJ01000658">
    <property type="protein sequence ID" value="RUS34214.1"/>
    <property type="molecule type" value="Genomic_DNA"/>
</dbReference>
<accession>A0A433QWU8</accession>
<proteinExistence type="predicted"/>